<keyword evidence="10" id="KW-1185">Reference proteome</keyword>
<dbReference type="Gene3D" id="3.40.50.300">
    <property type="entry name" value="P-loop containing nucleotide triphosphate hydrolases"/>
    <property type="match status" value="1"/>
</dbReference>
<dbReference type="Pfam" id="PF00005">
    <property type="entry name" value="ABC_tran"/>
    <property type="match status" value="1"/>
</dbReference>
<dbReference type="SUPFAM" id="SSF52540">
    <property type="entry name" value="P-loop containing nucleoside triphosphate hydrolases"/>
    <property type="match status" value="1"/>
</dbReference>
<sequence length="360" mass="39236">MEYGEDGEYEESGNSREPLPVGAGAFLSVRDLSVSFSTEDGVVRAVDGLSFDLERGRTLGIVGESGSGKSVTNLTILGLHNPMFTAVEGEILLEGQELTTARESELERLRGDKVAMIFQDPLTALSPYSTVGRQIAEPYRKHRGASKKAAWERAVEMLGRVGIPHPRERAKDYPHQFSGGMRQRAMIAMALVCDPDLLIADEPTTALDVTVQAQILDLLKELQEEFGTAIIFITHDLGVIADVADDIMVMYAGSAVERGTTEQVLRSPQHPYTWGLLNSMPRLGADPDAPLAPIPGAPPSMLTPPHGCRFHPRCAFRDRVGAGRCVTERPLLAPDRASACHLTAEQKRTIFVDEIKPRLG</sequence>
<comment type="similarity">
    <text evidence="2">Belongs to the ABC transporter superfamily.</text>
</comment>
<organism evidence="9 10">
    <name type="scientific">Streptomyces sp. 900129855</name>
    <dbReference type="NCBI Taxonomy" id="3155129"/>
    <lineage>
        <taxon>Bacteria</taxon>
        <taxon>Bacillati</taxon>
        <taxon>Actinomycetota</taxon>
        <taxon>Actinomycetes</taxon>
        <taxon>Kitasatosporales</taxon>
        <taxon>Streptomycetaceae</taxon>
        <taxon>Streptomyces</taxon>
    </lineage>
</organism>
<dbReference type="InterPro" id="IPR017871">
    <property type="entry name" value="ABC_transporter-like_CS"/>
</dbReference>
<dbReference type="InterPro" id="IPR027417">
    <property type="entry name" value="P-loop_NTPase"/>
</dbReference>
<evidence type="ECO:0000259" key="8">
    <source>
        <dbReference type="PROSITE" id="PS50893"/>
    </source>
</evidence>
<dbReference type="Pfam" id="PF08352">
    <property type="entry name" value="oligo_HPY"/>
    <property type="match status" value="1"/>
</dbReference>
<dbReference type="InterPro" id="IPR003593">
    <property type="entry name" value="AAA+_ATPase"/>
</dbReference>
<dbReference type="PROSITE" id="PS00211">
    <property type="entry name" value="ABC_TRANSPORTER_1"/>
    <property type="match status" value="1"/>
</dbReference>
<accession>A0ABV2ZCF9</accession>
<dbReference type="Proteomes" id="UP001550739">
    <property type="component" value="Unassembled WGS sequence"/>
</dbReference>
<keyword evidence="3" id="KW-0813">Transport</keyword>
<keyword evidence="4" id="KW-1003">Cell membrane</keyword>
<dbReference type="CDD" id="cd03257">
    <property type="entry name" value="ABC_NikE_OppD_transporters"/>
    <property type="match status" value="1"/>
</dbReference>
<comment type="caution">
    <text evidence="9">The sequence shown here is derived from an EMBL/GenBank/DDBJ whole genome shotgun (WGS) entry which is preliminary data.</text>
</comment>
<comment type="subcellular location">
    <subcellularLocation>
        <location evidence="1">Cell membrane</location>
        <topology evidence="1">Peripheral membrane protein</topology>
    </subcellularLocation>
</comment>
<evidence type="ECO:0000256" key="2">
    <source>
        <dbReference type="ARBA" id="ARBA00005417"/>
    </source>
</evidence>
<dbReference type="InterPro" id="IPR050388">
    <property type="entry name" value="ABC_Ni/Peptide_Import"/>
</dbReference>
<gene>
    <name evidence="9" type="ORF">AB0E89_06500</name>
</gene>
<evidence type="ECO:0000313" key="10">
    <source>
        <dbReference type="Proteomes" id="UP001550739"/>
    </source>
</evidence>
<dbReference type="GO" id="GO:0005524">
    <property type="term" value="F:ATP binding"/>
    <property type="evidence" value="ECO:0007669"/>
    <property type="project" value="UniProtKB-KW"/>
</dbReference>
<evidence type="ECO:0000256" key="6">
    <source>
        <dbReference type="ARBA" id="ARBA00022840"/>
    </source>
</evidence>
<dbReference type="NCBIfam" id="TIGR01727">
    <property type="entry name" value="oligo_HPY"/>
    <property type="match status" value="1"/>
</dbReference>
<evidence type="ECO:0000313" key="9">
    <source>
        <dbReference type="EMBL" id="MEU3780231.1"/>
    </source>
</evidence>
<proteinExistence type="inferred from homology"/>
<reference evidence="9 10" key="1">
    <citation type="submission" date="2024-06" db="EMBL/GenBank/DDBJ databases">
        <title>The Natural Products Discovery Center: Release of the First 8490 Sequenced Strains for Exploring Actinobacteria Biosynthetic Diversity.</title>
        <authorList>
            <person name="Kalkreuter E."/>
            <person name="Kautsar S.A."/>
            <person name="Yang D."/>
            <person name="Bader C.D."/>
            <person name="Teijaro C.N."/>
            <person name="Fluegel L."/>
            <person name="Davis C.M."/>
            <person name="Simpson J.R."/>
            <person name="Lauterbach L."/>
            <person name="Steele A.D."/>
            <person name="Gui C."/>
            <person name="Meng S."/>
            <person name="Li G."/>
            <person name="Viehrig K."/>
            <person name="Ye F."/>
            <person name="Su P."/>
            <person name="Kiefer A.F."/>
            <person name="Nichols A."/>
            <person name="Cepeda A.J."/>
            <person name="Yan W."/>
            <person name="Fan B."/>
            <person name="Jiang Y."/>
            <person name="Adhikari A."/>
            <person name="Zheng C.-J."/>
            <person name="Schuster L."/>
            <person name="Cowan T.M."/>
            <person name="Smanski M.J."/>
            <person name="Chevrette M.G."/>
            <person name="De Carvalho L.P.S."/>
            <person name="Shen B."/>
        </authorList>
    </citation>
    <scope>NUCLEOTIDE SEQUENCE [LARGE SCALE GENOMIC DNA]</scope>
    <source>
        <strain evidence="9 10">NPDC033843</strain>
    </source>
</reference>
<feature type="domain" description="ABC transporter" evidence="8">
    <location>
        <begin position="29"/>
        <end position="277"/>
    </location>
</feature>
<protein>
    <submittedName>
        <fullName evidence="9">ABC transporter ATP-binding protein</fullName>
    </submittedName>
</protein>
<keyword evidence="6 9" id="KW-0067">ATP-binding</keyword>
<keyword evidence="7" id="KW-0472">Membrane</keyword>
<dbReference type="EMBL" id="JBEZVE010000003">
    <property type="protein sequence ID" value="MEU3780231.1"/>
    <property type="molecule type" value="Genomic_DNA"/>
</dbReference>
<dbReference type="PANTHER" id="PTHR43297:SF2">
    <property type="entry name" value="DIPEPTIDE TRANSPORT ATP-BINDING PROTEIN DPPD"/>
    <property type="match status" value="1"/>
</dbReference>
<dbReference type="RefSeq" id="WP_334581181.1">
    <property type="nucleotide sequence ID" value="NZ_JBEZVE010000003.1"/>
</dbReference>
<dbReference type="InterPro" id="IPR003439">
    <property type="entry name" value="ABC_transporter-like_ATP-bd"/>
</dbReference>
<evidence type="ECO:0000256" key="5">
    <source>
        <dbReference type="ARBA" id="ARBA00022741"/>
    </source>
</evidence>
<dbReference type="SMART" id="SM00382">
    <property type="entry name" value="AAA"/>
    <property type="match status" value="1"/>
</dbReference>
<evidence type="ECO:0000256" key="3">
    <source>
        <dbReference type="ARBA" id="ARBA00022448"/>
    </source>
</evidence>
<name>A0ABV2ZCF9_9ACTN</name>
<evidence type="ECO:0000256" key="1">
    <source>
        <dbReference type="ARBA" id="ARBA00004202"/>
    </source>
</evidence>
<dbReference type="InterPro" id="IPR013563">
    <property type="entry name" value="Oligopep_ABC_C"/>
</dbReference>
<keyword evidence="5" id="KW-0547">Nucleotide-binding</keyword>
<evidence type="ECO:0000256" key="7">
    <source>
        <dbReference type="ARBA" id="ARBA00023136"/>
    </source>
</evidence>
<evidence type="ECO:0000256" key="4">
    <source>
        <dbReference type="ARBA" id="ARBA00022475"/>
    </source>
</evidence>
<dbReference type="PROSITE" id="PS50893">
    <property type="entry name" value="ABC_TRANSPORTER_2"/>
    <property type="match status" value="1"/>
</dbReference>
<dbReference type="PANTHER" id="PTHR43297">
    <property type="entry name" value="OLIGOPEPTIDE TRANSPORT ATP-BINDING PROTEIN APPD"/>
    <property type="match status" value="1"/>
</dbReference>